<evidence type="ECO:0000313" key="3">
    <source>
        <dbReference type="EMBL" id="CAB4885905.1"/>
    </source>
</evidence>
<protein>
    <submittedName>
        <fullName evidence="3">Unannotated protein</fullName>
    </submittedName>
</protein>
<dbReference type="InterPro" id="IPR036291">
    <property type="entry name" value="NAD(P)-bd_dom_sf"/>
</dbReference>
<dbReference type="Gene3D" id="3.40.50.720">
    <property type="entry name" value="NAD(P)-binding Rossmann-like Domain"/>
    <property type="match status" value="1"/>
</dbReference>
<dbReference type="GO" id="GO:0005886">
    <property type="term" value="C:plasma membrane"/>
    <property type="evidence" value="ECO:0007669"/>
    <property type="project" value="TreeGrafter"/>
</dbReference>
<dbReference type="InterPro" id="IPR051267">
    <property type="entry name" value="STEAP_metalloreductase"/>
</dbReference>
<keyword evidence="1" id="KW-0560">Oxidoreductase</keyword>
<evidence type="ECO:0000256" key="1">
    <source>
        <dbReference type="ARBA" id="ARBA00023002"/>
    </source>
</evidence>
<dbReference type="AlphaFoldDB" id="A0A6J7EXP7"/>
<accession>A0A6J7EXP7</accession>
<dbReference type="PANTHER" id="PTHR14239">
    <property type="entry name" value="DUDULIN-RELATED"/>
    <property type="match status" value="1"/>
</dbReference>
<dbReference type="Pfam" id="PF03807">
    <property type="entry name" value="F420_oxidored"/>
    <property type="match status" value="1"/>
</dbReference>
<evidence type="ECO:0000259" key="2">
    <source>
        <dbReference type="Pfam" id="PF03807"/>
    </source>
</evidence>
<dbReference type="PANTHER" id="PTHR14239:SF0">
    <property type="entry name" value="F420-DEPENDENT NADP REDUCTASE"/>
    <property type="match status" value="1"/>
</dbReference>
<sequence length="247" mass="25732">MRIAVFGTGTVGQALAARLDELGNEVTIGTRDVDASRARAAAGGSSAESFGAWLLGRPSIRLATYADAAATSEIVVNATSGQVALAALGSAGRENLVGKILIDISNPLDFSAGFPPSLFVKDTDSLGEQIQAAFPDTFVVKTLNTLAAELMVRPAQLASGQHTVFVSGNDAAAKRTVTGILKQFGHTDVIDLGDISTCRGTEMYLALWVRTMGALGAELFNIKVVRKEQHDSRLLAGLADLTSAALD</sequence>
<name>A0A6J7EXP7_9ZZZZ</name>
<dbReference type="GO" id="GO:0052851">
    <property type="term" value="F:ferric-chelate reductase (NADPH) activity"/>
    <property type="evidence" value="ECO:0007669"/>
    <property type="project" value="TreeGrafter"/>
</dbReference>
<dbReference type="SUPFAM" id="SSF51735">
    <property type="entry name" value="NAD(P)-binding Rossmann-fold domains"/>
    <property type="match status" value="1"/>
</dbReference>
<organism evidence="3">
    <name type="scientific">freshwater metagenome</name>
    <dbReference type="NCBI Taxonomy" id="449393"/>
    <lineage>
        <taxon>unclassified sequences</taxon>
        <taxon>metagenomes</taxon>
        <taxon>ecological metagenomes</taxon>
    </lineage>
</organism>
<dbReference type="GO" id="GO:0015677">
    <property type="term" value="P:copper ion import"/>
    <property type="evidence" value="ECO:0007669"/>
    <property type="project" value="TreeGrafter"/>
</dbReference>
<feature type="domain" description="Pyrroline-5-carboxylate reductase catalytic N-terminal" evidence="2">
    <location>
        <begin position="2"/>
        <end position="107"/>
    </location>
</feature>
<proteinExistence type="predicted"/>
<dbReference type="EMBL" id="CAFBLS010000288">
    <property type="protein sequence ID" value="CAB4885905.1"/>
    <property type="molecule type" value="Genomic_DNA"/>
</dbReference>
<gene>
    <name evidence="3" type="ORF">UFOPK3402_01827</name>
</gene>
<reference evidence="3" key="1">
    <citation type="submission" date="2020-05" db="EMBL/GenBank/DDBJ databases">
        <authorList>
            <person name="Chiriac C."/>
            <person name="Salcher M."/>
            <person name="Ghai R."/>
            <person name="Kavagutti S V."/>
        </authorList>
    </citation>
    <scope>NUCLEOTIDE SEQUENCE</scope>
</reference>
<dbReference type="InterPro" id="IPR028939">
    <property type="entry name" value="P5C_Rdtase_cat_N"/>
</dbReference>
<dbReference type="GO" id="GO:0008823">
    <property type="term" value="F:cupric reductase (NADH) activity"/>
    <property type="evidence" value="ECO:0007669"/>
    <property type="project" value="TreeGrafter"/>
</dbReference>